<feature type="region of interest" description="Disordered" evidence="1">
    <location>
        <begin position="38"/>
        <end position="114"/>
    </location>
</feature>
<comment type="caution">
    <text evidence="2">The sequence shown here is derived from an EMBL/GenBank/DDBJ whole genome shotgun (WGS) entry which is preliminary data.</text>
</comment>
<protein>
    <submittedName>
        <fullName evidence="2">Uncharacterized protein</fullName>
    </submittedName>
</protein>
<gene>
    <name evidence="2" type="ORF">SKAU_G00072880</name>
</gene>
<evidence type="ECO:0000313" key="2">
    <source>
        <dbReference type="EMBL" id="KAJ8376708.1"/>
    </source>
</evidence>
<dbReference type="AlphaFoldDB" id="A0A9Q1G7Z4"/>
<sequence>MAKHTGSTLVHSTDAVKCHAYDRHVAVLQRGVPEFSHSEMTPLATDTLGGTGGGIKNEREGSAVTGALRPEPGGGAGLNEEAPGSGGEMMNEGMRRPRSATLSEEWACWDPVSD</sequence>
<dbReference type="EMBL" id="JAINUF010000002">
    <property type="protein sequence ID" value="KAJ8376708.1"/>
    <property type="molecule type" value="Genomic_DNA"/>
</dbReference>
<organism evidence="2 3">
    <name type="scientific">Synaphobranchus kaupii</name>
    <name type="common">Kaup's arrowtooth eel</name>
    <dbReference type="NCBI Taxonomy" id="118154"/>
    <lineage>
        <taxon>Eukaryota</taxon>
        <taxon>Metazoa</taxon>
        <taxon>Chordata</taxon>
        <taxon>Craniata</taxon>
        <taxon>Vertebrata</taxon>
        <taxon>Euteleostomi</taxon>
        <taxon>Actinopterygii</taxon>
        <taxon>Neopterygii</taxon>
        <taxon>Teleostei</taxon>
        <taxon>Anguilliformes</taxon>
        <taxon>Synaphobranchidae</taxon>
        <taxon>Synaphobranchus</taxon>
    </lineage>
</organism>
<dbReference type="Proteomes" id="UP001152622">
    <property type="component" value="Chromosome 2"/>
</dbReference>
<evidence type="ECO:0000256" key="1">
    <source>
        <dbReference type="SAM" id="MobiDB-lite"/>
    </source>
</evidence>
<evidence type="ECO:0000313" key="3">
    <source>
        <dbReference type="Proteomes" id="UP001152622"/>
    </source>
</evidence>
<name>A0A9Q1G7Z4_SYNKA</name>
<proteinExistence type="predicted"/>
<accession>A0A9Q1G7Z4</accession>
<keyword evidence="3" id="KW-1185">Reference proteome</keyword>
<reference evidence="2" key="1">
    <citation type="journal article" date="2023" name="Science">
        <title>Genome structures resolve the early diversification of teleost fishes.</title>
        <authorList>
            <person name="Parey E."/>
            <person name="Louis A."/>
            <person name="Montfort J."/>
            <person name="Bouchez O."/>
            <person name="Roques C."/>
            <person name="Iampietro C."/>
            <person name="Lluch J."/>
            <person name="Castinel A."/>
            <person name="Donnadieu C."/>
            <person name="Desvignes T."/>
            <person name="Floi Bucao C."/>
            <person name="Jouanno E."/>
            <person name="Wen M."/>
            <person name="Mejri S."/>
            <person name="Dirks R."/>
            <person name="Jansen H."/>
            <person name="Henkel C."/>
            <person name="Chen W.J."/>
            <person name="Zahm M."/>
            <person name="Cabau C."/>
            <person name="Klopp C."/>
            <person name="Thompson A.W."/>
            <person name="Robinson-Rechavi M."/>
            <person name="Braasch I."/>
            <person name="Lecointre G."/>
            <person name="Bobe J."/>
            <person name="Postlethwait J.H."/>
            <person name="Berthelot C."/>
            <person name="Roest Crollius H."/>
            <person name="Guiguen Y."/>
        </authorList>
    </citation>
    <scope>NUCLEOTIDE SEQUENCE</scope>
    <source>
        <strain evidence="2">WJC10195</strain>
    </source>
</reference>